<reference evidence="2" key="1">
    <citation type="submission" date="2020-09" db="EMBL/GenBank/DDBJ databases">
        <title>Genome-Enabled Discovery of Anthraquinone Biosynthesis in Senna tora.</title>
        <authorList>
            <person name="Kang S.-H."/>
            <person name="Pandey R.P."/>
            <person name="Lee C.-M."/>
            <person name="Sim J.-S."/>
            <person name="Jeong J.-T."/>
            <person name="Choi B.-S."/>
            <person name="Jung M."/>
            <person name="Ginzburg D."/>
            <person name="Zhao K."/>
            <person name="Won S.Y."/>
            <person name="Oh T.-J."/>
            <person name="Yu Y."/>
            <person name="Kim N.-H."/>
            <person name="Lee O.R."/>
            <person name="Lee T.-H."/>
            <person name="Bashyal P."/>
            <person name="Kim T.-S."/>
            <person name="Lee W.-H."/>
            <person name="Kawkins C."/>
            <person name="Kim C.-K."/>
            <person name="Kim J.S."/>
            <person name="Ahn B.O."/>
            <person name="Rhee S.Y."/>
            <person name="Sohng J.K."/>
        </authorList>
    </citation>
    <scope>NUCLEOTIDE SEQUENCE</scope>
    <source>
        <tissue evidence="2">Leaf</tissue>
    </source>
</reference>
<comment type="caution">
    <text evidence="2">The sequence shown here is derived from an EMBL/GenBank/DDBJ whole genome shotgun (WGS) entry which is preliminary data.</text>
</comment>
<protein>
    <submittedName>
        <fullName evidence="2">Uncharacterized protein</fullName>
    </submittedName>
</protein>
<evidence type="ECO:0000313" key="3">
    <source>
        <dbReference type="Proteomes" id="UP000634136"/>
    </source>
</evidence>
<accession>A0A834X260</accession>
<organism evidence="2 3">
    <name type="scientific">Senna tora</name>
    <dbReference type="NCBI Taxonomy" id="362788"/>
    <lineage>
        <taxon>Eukaryota</taxon>
        <taxon>Viridiplantae</taxon>
        <taxon>Streptophyta</taxon>
        <taxon>Embryophyta</taxon>
        <taxon>Tracheophyta</taxon>
        <taxon>Spermatophyta</taxon>
        <taxon>Magnoliopsida</taxon>
        <taxon>eudicotyledons</taxon>
        <taxon>Gunneridae</taxon>
        <taxon>Pentapetalae</taxon>
        <taxon>rosids</taxon>
        <taxon>fabids</taxon>
        <taxon>Fabales</taxon>
        <taxon>Fabaceae</taxon>
        <taxon>Caesalpinioideae</taxon>
        <taxon>Cassia clade</taxon>
        <taxon>Senna</taxon>
    </lineage>
</organism>
<keyword evidence="3" id="KW-1185">Reference proteome</keyword>
<proteinExistence type="predicted"/>
<dbReference type="EMBL" id="JAAIUW010000004">
    <property type="protein sequence ID" value="KAF7836584.1"/>
    <property type="molecule type" value="Genomic_DNA"/>
</dbReference>
<evidence type="ECO:0000256" key="1">
    <source>
        <dbReference type="SAM" id="MobiDB-lite"/>
    </source>
</evidence>
<evidence type="ECO:0000313" key="2">
    <source>
        <dbReference type="EMBL" id="KAF7836584.1"/>
    </source>
</evidence>
<name>A0A834X260_9FABA</name>
<gene>
    <name evidence="2" type="ORF">G2W53_011443</name>
</gene>
<dbReference type="Proteomes" id="UP000634136">
    <property type="component" value="Unassembled WGS sequence"/>
</dbReference>
<dbReference type="AlphaFoldDB" id="A0A834X260"/>
<feature type="region of interest" description="Disordered" evidence="1">
    <location>
        <begin position="1"/>
        <end position="28"/>
    </location>
</feature>
<sequence length="28" mass="3202">MQEERGPKRKKFQSDTGNAKPIPPQFGE</sequence>